<evidence type="ECO:0000256" key="5">
    <source>
        <dbReference type="SAM" id="SignalP"/>
    </source>
</evidence>
<keyword evidence="3" id="KW-0813">Transport</keyword>
<comment type="subcellular location">
    <subcellularLocation>
        <location evidence="1">Cell envelope</location>
    </subcellularLocation>
</comment>
<proteinExistence type="inferred from homology"/>
<evidence type="ECO:0000256" key="4">
    <source>
        <dbReference type="ARBA" id="ARBA00022729"/>
    </source>
</evidence>
<gene>
    <name evidence="7" type="ORF">EV192_103243</name>
</gene>
<feature type="signal peptide" evidence="5">
    <location>
        <begin position="1"/>
        <end position="26"/>
    </location>
</feature>
<dbReference type="Gene3D" id="3.40.50.1980">
    <property type="entry name" value="Nitrogenase molybdenum iron protein domain"/>
    <property type="match status" value="2"/>
</dbReference>
<dbReference type="GO" id="GO:0030288">
    <property type="term" value="C:outer membrane-bounded periplasmic space"/>
    <property type="evidence" value="ECO:0007669"/>
    <property type="project" value="TreeGrafter"/>
</dbReference>
<sequence length="329" mass="34412">MPVSHPPRLAVLAVALVLASGCAANADNATSGGATRVVNADNGAITVPADPKRVIATGYAVPVLIESGAALVGISSWKRGLAMMSPEHRATYDGMAKVAGELAKETNYEAIASAKPDLIVIGVPKPVLADIDMKRLQSIAPVVAIGPNAPFEWREQSRRQADAAGRAQDFDRAKAAYDKKAADLAAKYTNALRDLKFGHVGGYGDASAGNFQREFAGSWGTNVAGDVGVKYYGEVKKKGPGSESVSEYSSIEELPASLGQADAITYTLDPDGTPGASVKHVLESPLWTNLPAVKAGRVFPIRYTQASTYASAMSTLDSLDQALAPLLTR</sequence>
<dbReference type="OrthoDB" id="9793175at2"/>
<evidence type="ECO:0000313" key="8">
    <source>
        <dbReference type="Proteomes" id="UP000295680"/>
    </source>
</evidence>
<dbReference type="GO" id="GO:1901678">
    <property type="term" value="P:iron coordination entity transport"/>
    <property type="evidence" value="ECO:0007669"/>
    <property type="project" value="UniProtKB-ARBA"/>
</dbReference>
<dbReference type="RefSeq" id="WP_132115823.1">
    <property type="nucleotide sequence ID" value="NZ_SLWS01000003.1"/>
</dbReference>
<protein>
    <submittedName>
        <fullName evidence="7">Iron complex transport system substrate-binding protein</fullName>
    </submittedName>
</protein>
<organism evidence="7 8">
    <name type="scientific">Actinocrispum wychmicini</name>
    <dbReference type="NCBI Taxonomy" id="1213861"/>
    <lineage>
        <taxon>Bacteria</taxon>
        <taxon>Bacillati</taxon>
        <taxon>Actinomycetota</taxon>
        <taxon>Actinomycetes</taxon>
        <taxon>Pseudonocardiales</taxon>
        <taxon>Pseudonocardiaceae</taxon>
        <taxon>Actinocrispum</taxon>
    </lineage>
</organism>
<dbReference type="EMBL" id="SLWS01000003">
    <property type="protein sequence ID" value="TCO60668.1"/>
    <property type="molecule type" value="Genomic_DNA"/>
</dbReference>
<dbReference type="AlphaFoldDB" id="A0A4R2JTQ0"/>
<evidence type="ECO:0000256" key="3">
    <source>
        <dbReference type="ARBA" id="ARBA00022448"/>
    </source>
</evidence>
<evidence type="ECO:0000313" key="7">
    <source>
        <dbReference type="EMBL" id="TCO60668.1"/>
    </source>
</evidence>
<dbReference type="Proteomes" id="UP000295680">
    <property type="component" value="Unassembled WGS sequence"/>
</dbReference>
<feature type="domain" description="Fe/B12 periplasmic-binding" evidence="6">
    <location>
        <begin position="52"/>
        <end position="329"/>
    </location>
</feature>
<feature type="chain" id="PRO_5020787344" evidence="5">
    <location>
        <begin position="27"/>
        <end position="329"/>
    </location>
</feature>
<evidence type="ECO:0000256" key="1">
    <source>
        <dbReference type="ARBA" id="ARBA00004196"/>
    </source>
</evidence>
<reference evidence="7 8" key="1">
    <citation type="submission" date="2019-03" db="EMBL/GenBank/DDBJ databases">
        <title>Genomic Encyclopedia of Type Strains, Phase IV (KMG-IV): sequencing the most valuable type-strain genomes for metagenomic binning, comparative biology and taxonomic classification.</title>
        <authorList>
            <person name="Goeker M."/>
        </authorList>
    </citation>
    <scope>NUCLEOTIDE SEQUENCE [LARGE SCALE GENOMIC DNA]</scope>
    <source>
        <strain evidence="7 8">DSM 45934</strain>
    </source>
</reference>
<dbReference type="PANTHER" id="PTHR30532:SF25">
    <property type="entry name" value="IRON(III) DICITRATE-BINDING PERIPLASMIC PROTEIN"/>
    <property type="match status" value="1"/>
</dbReference>
<name>A0A4R2JTQ0_9PSEU</name>
<evidence type="ECO:0000259" key="6">
    <source>
        <dbReference type="PROSITE" id="PS50983"/>
    </source>
</evidence>
<dbReference type="PANTHER" id="PTHR30532">
    <property type="entry name" value="IRON III DICITRATE-BINDING PERIPLASMIC PROTEIN"/>
    <property type="match status" value="1"/>
</dbReference>
<comment type="caution">
    <text evidence="7">The sequence shown here is derived from an EMBL/GenBank/DDBJ whole genome shotgun (WGS) entry which is preliminary data.</text>
</comment>
<keyword evidence="4 5" id="KW-0732">Signal</keyword>
<comment type="similarity">
    <text evidence="2">Belongs to the bacterial solute-binding protein 8 family.</text>
</comment>
<dbReference type="SUPFAM" id="SSF53807">
    <property type="entry name" value="Helical backbone' metal receptor"/>
    <property type="match status" value="1"/>
</dbReference>
<dbReference type="InterPro" id="IPR002491">
    <property type="entry name" value="ABC_transptr_periplasmic_BD"/>
</dbReference>
<dbReference type="PROSITE" id="PS50983">
    <property type="entry name" value="FE_B12_PBP"/>
    <property type="match status" value="1"/>
</dbReference>
<dbReference type="InterPro" id="IPR051313">
    <property type="entry name" value="Bact_iron-sidero_bind"/>
</dbReference>
<keyword evidence="8" id="KW-1185">Reference proteome</keyword>
<evidence type="ECO:0000256" key="2">
    <source>
        <dbReference type="ARBA" id="ARBA00008814"/>
    </source>
</evidence>
<dbReference type="Pfam" id="PF01497">
    <property type="entry name" value="Peripla_BP_2"/>
    <property type="match status" value="1"/>
</dbReference>
<accession>A0A4R2JTQ0</accession>